<dbReference type="Pfam" id="PF25040">
    <property type="entry name" value="BLTP1_C"/>
    <property type="match status" value="1"/>
</dbReference>
<dbReference type="EMBL" id="UZAJ01017377">
    <property type="protein sequence ID" value="VDO78822.1"/>
    <property type="molecule type" value="Genomic_DNA"/>
</dbReference>
<reference evidence="4" key="1">
    <citation type="submission" date="2016-06" db="UniProtKB">
        <authorList>
            <consortium name="WormBaseParasite"/>
        </authorList>
    </citation>
    <scope>IDENTIFICATION</scope>
</reference>
<dbReference type="PANTHER" id="PTHR31640:SF1">
    <property type="entry name" value="BRIDGE-LIKE LIPID TRANSFER PROTEIN FAMILY MEMBER 1"/>
    <property type="match status" value="1"/>
</dbReference>
<dbReference type="Proteomes" id="UP000267606">
    <property type="component" value="Unassembled WGS sequence"/>
</dbReference>
<proteinExistence type="predicted"/>
<dbReference type="PANTHER" id="PTHR31640">
    <property type="entry name" value="TRANSMEMBRANE PROTEIN KIAA1109"/>
    <property type="match status" value="1"/>
</dbReference>
<dbReference type="GO" id="GO:0048488">
    <property type="term" value="P:synaptic vesicle endocytosis"/>
    <property type="evidence" value="ECO:0007669"/>
    <property type="project" value="TreeGrafter"/>
</dbReference>
<protein>
    <submittedName>
        <fullName evidence="4">Ovule protein</fullName>
    </submittedName>
</protein>
<dbReference type="InterPro" id="IPR033616">
    <property type="entry name" value="BLTP1"/>
</dbReference>
<gene>
    <name evidence="2" type="ORF">OFLC_LOCUS11741</name>
</gene>
<dbReference type="WBParaSite" id="OFLC_0001173801-mRNA-1">
    <property type="protein sequence ID" value="OFLC_0001173801-mRNA-1"/>
    <property type="gene ID" value="OFLC_0001173801"/>
</dbReference>
<reference evidence="2 3" key="2">
    <citation type="submission" date="2018-11" db="EMBL/GenBank/DDBJ databases">
        <authorList>
            <consortium name="Pathogen Informatics"/>
        </authorList>
    </citation>
    <scope>NUCLEOTIDE SEQUENCE [LARGE SCALE GENOMIC DNA]</scope>
</reference>
<keyword evidence="3" id="KW-1185">Reference proteome</keyword>
<evidence type="ECO:0000313" key="2">
    <source>
        <dbReference type="EMBL" id="VDO78822.1"/>
    </source>
</evidence>
<evidence type="ECO:0000313" key="3">
    <source>
        <dbReference type="Proteomes" id="UP000267606"/>
    </source>
</evidence>
<feature type="domain" description="Bridge-like lipid transfer protein family member 1 C-terminal" evidence="1">
    <location>
        <begin position="1"/>
        <end position="40"/>
    </location>
</feature>
<name>A0A183HW76_9BILA</name>
<evidence type="ECO:0000259" key="1">
    <source>
        <dbReference type="Pfam" id="PF25040"/>
    </source>
</evidence>
<dbReference type="AlphaFoldDB" id="A0A183HW76"/>
<evidence type="ECO:0000313" key="4">
    <source>
        <dbReference type="WBParaSite" id="OFLC_0001173801-mRNA-1"/>
    </source>
</evidence>
<accession>A0A183HW76</accession>
<dbReference type="GO" id="GO:0098793">
    <property type="term" value="C:presynapse"/>
    <property type="evidence" value="ECO:0007669"/>
    <property type="project" value="GOC"/>
</dbReference>
<organism evidence="4">
    <name type="scientific">Onchocerca flexuosa</name>
    <dbReference type="NCBI Taxonomy" id="387005"/>
    <lineage>
        <taxon>Eukaryota</taxon>
        <taxon>Metazoa</taxon>
        <taxon>Ecdysozoa</taxon>
        <taxon>Nematoda</taxon>
        <taxon>Chromadorea</taxon>
        <taxon>Rhabditida</taxon>
        <taxon>Spirurina</taxon>
        <taxon>Spiruromorpha</taxon>
        <taxon>Filarioidea</taxon>
        <taxon>Onchocercidae</taxon>
        <taxon>Onchocerca</taxon>
    </lineage>
</organism>
<sequence length="110" mass="12692">MRRLAELISFPKPWYRHTIVRRLFFGDHSVKTPTHGTETSLVMNYTPSRPLSNKVSSTQEMVKKKEWSAVVICGIEWKEFNISAQMANTMGNTKLILREGVLRGYCQAIF</sequence>
<dbReference type="InterPro" id="IPR056742">
    <property type="entry name" value="BLTP1_C"/>
</dbReference>